<dbReference type="InterPro" id="IPR021833">
    <property type="entry name" value="DUF3425"/>
</dbReference>
<feature type="region of interest" description="Disordered" evidence="1">
    <location>
        <begin position="1"/>
        <end position="24"/>
    </location>
</feature>
<protein>
    <submittedName>
        <fullName evidence="2">Uncharacterized protein</fullName>
    </submittedName>
</protein>
<gene>
    <name evidence="2" type="ORF">B0J11DRAFT_581967</name>
</gene>
<reference evidence="2" key="1">
    <citation type="journal article" date="2021" name="Nat. Commun.">
        <title>Genetic determinants of endophytism in the Arabidopsis root mycobiome.</title>
        <authorList>
            <person name="Mesny F."/>
            <person name="Miyauchi S."/>
            <person name="Thiergart T."/>
            <person name="Pickel B."/>
            <person name="Atanasova L."/>
            <person name="Karlsson M."/>
            <person name="Huettel B."/>
            <person name="Barry K.W."/>
            <person name="Haridas S."/>
            <person name="Chen C."/>
            <person name="Bauer D."/>
            <person name="Andreopoulos W."/>
            <person name="Pangilinan J."/>
            <person name="LaButti K."/>
            <person name="Riley R."/>
            <person name="Lipzen A."/>
            <person name="Clum A."/>
            <person name="Drula E."/>
            <person name="Henrissat B."/>
            <person name="Kohler A."/>
            <person name="Grigoriev I.V."/>
            <person name="Martin F.M."/>
            <person name="Hacquard S."/>
        </authorList>
    </citation>
    <scope>NUCLEOTIDE SEQUENCE</scope>
    <source>
        <strain evidence="2">MPI-CAGE-CH-0243</strain>
    </source>
</reference>
<dbReference type="EMBL" id="JAGMWT010000010">
    <property type="protein sequence ID" value="KAH7121218.1"/>
    <property type="molecule type" value="Genomic_DNA"/>
</dbReference>
<evidence type="ECO:0000256" key="1">
    <source>
        <dbReference type="SAM" id="MobiDB-lite"/>
    </source>
</evidence>
<dbReference type="Proteomes" id="UP000700596">
    <property type="component" value="Unassembled WGS sequence"/>
</dbReference>
<dbReference type="OrthoDB" id="2245989at2759"/>
<sequence length="230" mass="25753">MPRRVYPEDDDWHKINDPKKRKQIQDRLAQRARRLRNHAKRVTEASETQTTAGETCEVVSETIAAPHHVSLDVASGVPECEGIGPSGTLSFEINEALSDVFMPPVVSPNPQPQFTMTFFAALYINGRLLGVDCGVHAASRALPPDTLIPPALHPTASQLTIVHHQWVDMVPFPKFRQNFINLCGLLDEGDFMHDVHTTPSFTLSSNAAPWDPKTWTIEKEFAKKWGFLFC</sequence>
<dbReference type="PANTHER" id="PTHR38116">
    <property type="entry name" value="CHROMOSOME 7, WHOLE GENOME SHOTGUN SEQUENCE"/>
    <property type="match status" value="1"/>
</dbReference>
<name>A0A9P9IGL3_9PLEO</name>
<dbReference type="Pfam" id="PF11905">
    <property type="entry name" value="DUF3425"/>
    <property type="match status" value="1"/>
</dbReference>
<keyword evidence="3" id="KW-1185">Reference proteome</keyword>
<evidence type="ECO:0000313" key="3">
    <source>
        <dbReference type="Proteomes" id="UP000700596"/>
    </source>
</evidence>
<dbReference type="PANTHER" id="PTHR38116:SF5">
    <property type="entry name" value="BZIP DOMAIN-CONTAINING PROTEIN"/>
    <property type="match status" value="1"/>
</dbReference>
<dbReference type="AlphaFoldDB" id="A0A9P9IGL3"/>
<proteinExistence type="predicted"/>
<organism evidence="2 3">
    <name type="scientific">Dendryphion nanum</name>
    <dbReference type="NCBI Taxonomy" id="256645"/>
    <lineage>
        <taxon>Eukaryota</taxon>
        <taxon>Fungi</taxon>
        <taxon>Dikarya</taxon>
        <taxon>Ascomycota</taxon>
        <taxon>Pezizomycotina</taxon>
        <taxon>Dothideomycetes</taxon>
        <taxon>Pleosporomycetidae</taxon>
        <taxon>Pleosporales</taxon>
        <taxon>Torulaceae</taxon>
        <taxon>Dendryphion</taxon>
    </lineage>
</organism>
<evidence type="ECO:0000313" key="2">
    <source>
        <dbReference type="EMBL" id="KAH7121218.1"/>
    </source>
</evidence>
<comment type="caution">
    <text evidence="2">The sequence shown here is derived from an EMBL/GenBank/DDBJ whole genome shotgun (WGS) entry which is preliminary data.</text>
</comment>
<accession>A0A9P9IGL3</accession>